<reference evidence="2" key="2">
    <citation type="submission" date="2020-09" db="EMBL/GenBank/DDBJ databases">
        <authorList>
            <person name="Sun Q."/>
            <person name="Zhou Y."/>
        </authorList>
    </citation>
    <scope>NUCLEOTIDE SEQUENCE</scope>
    <source>
        <strain evidence="2">CGMCC 1.12153</strain>
    </source>
</reference>
<sequence length="313" mass="34739">MNHYDITIIGAGLTGLTAARKFHSAGKDVLLVDKGRSVGGRLATRRVAEGKADHGAQFFTVRTNELQQEVDQWIKNGWIKHWFGEDYPRYTAIDGMNGLAKHIANGLNVRTHTKVDHWREYGEGYTITANDSSTWRSKKIIVTTPVPQAVALLENSGVEAGALERITFQPTYVGIFHFEKPTNLPPTGHIDKQLPAGVERIVDHYKKGISKDVVVSVYMTAEWSTEHYGENDVLDRIKEIVNGYLTFGDAVSEQLKKWRYAQAAATHSRSYKAVTGSVFVAGDAFLRPNDASGRTRFESAFISGIDVAKAVMK</sequence>
<reference evidence="2" key="1">
    <citation type="journal article" date="2014" name="Int. J. Syst. Evol. Microbiol.">
        <title>Complete genome sequence of Corynebacterium casei LMG S-19264T (=DSM 44701T), isolated from a smear-ripened cheese.</title>
        <authorList>
            <consortium name="US DOE Joint Genome Institute (JGI-PGF)"/>
            <person name="Walter F."/>
            <person name="Albersmeier A."/>
            <person name="Kalinowski J."/>
            <person name="Ruckert C."/>
        </authorList>
    </citation>
    <scope>NUCLEOTIDE SEQUENCE</scope>
    <source>
        <strain evidence="2">CGMCC 1.12153</strain>
    </source>
</reference>
<gene>
    <name evidence="2" type="ORF">GCM10010954_19630</name>
</gene>
<accession>A0A917EV63</accession>
<dbReference type="Pfam" id="PF13450">
    <property type="entry name" value="NAD_binding_8"/>
    <property type="match status" value="1"/>
</dbReference>
<dbReference type="AlphaFoldDB" id="A0A917EV63"/>
<dbReference type="SUPFAM" id="SSF51905">
    <property type="entry name" value="FAD/NAD(P)-binding domain"/>
    <property type="match status" value="1"/>
</dbReference>
<comment type="caution">
    <text evidence="2">The sequence shown here is derived from an EMBL/GenBank/DDBJ whole genome shotgun (WGS) entry which is preliminary data.</text>
</comment>
<evidence type="ECO:0000313" key="2">
    <source>
        <dbReference type="EMBL" id="GGF20939.1"/>
    </source>
</evidence>
<dbReference type="InterPro" id="IPR002937">
    <property type="entry name" value="Amino_oxidase"/>
</dbReference>
<dbReference type="PANTHER" id="PTHR16128">
    <property type="entry name" value="FAD/NAD(P)-BINDING OXIDOREDUCTASE FAMILY PROTEIN"/>
    <property type="match status" value="1"/>
</dbReference>
<evidence type="ECO:0000259" key="1">
    <source>
        <dbReference type="Pfam" id="PF01593"/>
    </source>
</evidence>
<organism evidence="2 3">
    <name type="scientific">Halobacillus andaensis</name>
    <dbReference type="NCBI Taxonomy" id="1176239"/>
    <lineage>
        <taxon>Bacteria</taxon>
        <taxon>Bacillati</taxon>
        <taxon>Bacillota</taxon>
        <taxon>Bacilli</taxon>
        <taxon>Bacillales</taxon>
        <taxon>Bacillaceae</taxon>
        <taxon>Halobacillus</taxon>
    </lineage>
</organism>
<dbReference type="Proteomes" id="UP000660110">
    <property type="component" value="Unassembled WGS sequence"/>
</dbReference>
<dbReference type="Gene3D" id="3.50.50.60">
    <property type="entry name" value="FAD/NAD(P)-binding domain"/>
    <property type="match status" value="1"/>
</dbReference>
<dbReference type="GO" id="GO:0016491">
    <property type="term" value="F:oxidoreductase activity"/>
    <property type="evidence" value="ECO:0007669"/>
    <property type="project" value="InterPro"/>
</dbReference>
<name>A0A917EV63_HALAA</name>
<dbReference type="PANTHER" id="PTHR16128:SF5">
    <property type="entry name" value="FAD_NAD(P)-BINDING OXIDOREDUCTASE FAMILY PROTEIN"/>
    <property type="match status" value="1"/>
</dbReference>
<protein>
    <recommendedName>
        <fullName evidence="1">Amine oxidase domain-containing protein</fullName>
    </recommendedName>
</protein>
<keyword evidence="3" id="KW-1185">Reference proteome</keyword>
<dbReference type="Pfam" id="PF01593">
    <property type="entry name" value="Amino_oxidase"/>
    <property type="match status" value="1"/>
</dbReference>
<proteinExistence type="predicted"/>
<dbReference type="EMBL" id="BMEL01000002">
    <property type="protein sequence ID" value="GGF20939.1"/>
    <property type="molecule type" value="Genomic_DNA"/>
</dbReference>
<dbReference type="InterPro" id="IPR036188">
    <property type="entry name" value="FAD/NAD-bd_sf"/>
</dbReference>
<dbReference type="Gene3D" id="3.90.660.10">
    <property type="match status" value="1"/>
</dbReference>
<dbReference type="RefSeq" id="WP_188377306.1">
    <property type="nucleotide sequence ID" value="NZ_BMEL01000002.1"/>
</dbReference>
<feature type="domain" description="Amine oxidase" evidence="1">
    <location>
        <begin position="83"/>
        <end position="311"/>
    </location>
</feature>
<evidence type="ECO:0000313" key="3">
    <source>
        <dbReference type="Proteomes" id="UP000660110"/>
    </source>
</evidence>